<evidence type="ECO:0000313" key="1">
    <source>
        <dbReference type="EMBL" id="GFR70413.1"/>
    </source>
</evidence>
<dbReference type="AlphaFoldDB" id="A0AAV4FCJ7"/>
<name>A0AAV4FCJ7_9GAST</name>
<evidence type="ECO:0000313" key="2">
    <source>
        <dbReference type="Proteomes" id="UP000762676"/>
    </source>
</evidence>
<reference evidence="1 2" key="1">
    <citation type="journal article" date="2021" name="Elife">
        <title>Chloroplast acquisition without the gene transfer in kleptoplastic sea slugs, Plakobranchus ocellatus.</title>
        <authorList>
            <person name="Maeda T."/>
            <person name="Takahashi S."/>
            <person name="Yoshida T."/>
            <person name="Shimamura S."/>
            <person name="Takaki Y."/>
            <person name="Nagai Y."/>
            <person name="Toyoda A."/>
            <person name="Suzuki Y."/>
            <person name="Arimoto A."/>
            <person name="Ishii H."/>
            <person name="Satoh N."/>
            <person name="Nishiyama T."/>
            <person name="Hasebe M."/>
            <person name="Maruyama T."/>
            <person name="Minagawa J."/>
            <person name="Obokata J."/>
            <person name="Shigenobu S."/>
        </authorList>
    </citation>
    <scope>NUCLEOTIDE SEQUENCE [LARGE SCALE GENOMIC DNA]</scope>
</reference>
<dbReference type="PANTHER" id="PTHR34239:SF2">
    <property type="entry name" value="TRANSPOSABLE ELEMENT P TRANSPOSASE_THAP9 CONSERVED DOMAIN-CONTAINING PROTEIN"/>
    <property type="match status" value="1"/>
</dbReference>
<dbReference type="EMBL" id="BMAT01004214">
    <property type="protein sequence ID" value="GFR70413.1"/>
    <property type="molecule type" value="Genomic_DNA"/>
</dbReference>
<dbReference type="PANTHER" id="PTHR34239">
    <property type="entry name" value="APPLE DOMAIN-CONTAINING PROTEIN"/>
    <property type="match status" value="1"/>
</dbReference>
<dbReference type="Proteomes" id="UP000762676">
    <property type="component" value="Unassembled WGS sequence"/>
</dbReference>
<keyword evidence="2" id="KW-1185">Reference proteome</keyword>
<protein>
    <submittedName>
        <fullName evidence="1">Calcium-activated chloride channel regulator 4-like</fullName>
    </submittedName>
</protein>
<proteinExistence type="predicted"/>
<accession>A0AAV4FCJ7</accession>
<gene>
    <name evidence="1" type="ORF">ElyMa_002071500</name>
</gene>
<organism evidence="1 2">
    <name type="scientific">Elysia marginata</name>
    <dbReference type="NCBI Taxonomy" id="1093978"/>
    <lineage>
        <taxon>Eukaryota</taxon>
        <taxon>Metazoa</taxon>
        <taxon>Spiralia</taxon>
        <taxon>Lophotrochozoa</taxon>
        <taxon>Mollusca</taxon>
        <taxon>Gastropoda</taxon>
        <taxon>Heterobranchia</taxon>
        <taxon>Euthyneura</taxon>
        <taxon>Panpulmonata</taxon>
        <taxon>Sacoglossa</taxon>
        <taxon>Placobranchoidea</taxon>
        <taxon>Plakobranchidae</taxon>
        <taxon>Elysia</taxon>
    </lineage>
</organism>
<sequence>MSSKDMAKATIAMAKCADELALRADYKDKLTSLTDAMTLLGHTHQSITNLRRESMLYALPYDFKSLCDATTEASNTLLYGDDIRQNLEDAKEQRRLTASLQVQQDNKNRRPLHTSGIVVHALAYGQKAEQSIADLSHDTGGKTFFYSRRANSTALIDGLAATVATENSVVLRPGVPHSILTDARTVSLSAPLFGEFYIDSTVGRETSLTFSFSNHIEVKVQSPGPNPEVYSNEKQASMFRYNTESNILKVILPGTVVPGKWSYTVTTNATKSHITLNIQSKPSHVGRDVLLVRFRFTHNS</sequence>
<comment type="caution">
    <text evidence="1">The sequence shown here is derived from an EMBL/GenBank/DDBJ whole genome shotgun (WGS) entry which is preliminary data.</text>
</comment>